<accession>A0A7I9VQN3</accession>
<feature type="region of interest" description="Disordered" evidence="1">
    <location>
        <begin position="1"/>
        <end position="20"/>
    </location>
</feature>
<protein>
    <submittedName>
        <fullName evidence="3">Uncharacterized protein</fullName>
    </submittedName>
</protein>
<proteinExistence type="predicted"/>
<gene>
    <name evidence="3" type="ORF">AMYX_34740</name>
</gene>
<dbReference type="RefSeq" id="WP_176067584.1">
    <property type="nucleotide sequence ID" value="NZ_BJTG01000009.1"/>
</dbReference>
<keyword evidence="2" id="KW-0732">Signal</keyword>
<feature type="compositionally biased region" description="Basic and acidic residues" evidence="1">
    <location>
        <begin position="47"/>
        <end position="56"/>
    </location>
</feature>
<dbReference type="EMBL" id="BJTG01000009">
    <property type="protein sequence ID" value="GEJ58733.1"/>
    <property type="molecule type" value="Genomic_DNA"/>
</dbReference>
<comment type="caution">
    <text evidence="3">The sequence shown here is derived from an EMBL/GenBank/DDBJ whole genome shotgun (WGS) entry which is preliminary data.</text>
</comment>
<sequence length="335" mass="34562">MSGPASPASQARRPAPARHPRVGSAAALLALAAAALLCPAQATAGGRDEAAARDEQEPPFSRGVVSLSTEGEGLREGGGGASWREGSLSARGSATLLRRVTLDAEGVRAWGLVGQAEARVFATDLAVVDGAARFVRLGASLAAFHLSSSRNLYWLQVGAFTAEQAALLGDPQLHPQVVALGTARASDTLTLRYGAAYTYDLGRGLPLPLLGLDWRWAPRWRLDLLLPVTARVGWRASDRLTLGLGTGVTGDYFRYRAVDPSGARSEQALRIARLRLGAQARYAGGPGTVFGLGLGVEGASIDTGFSTEHATGVYLQASIAFGGGAGLPAGAPAAD</sequence>
<name>A0A7I9VQN3_9BACT</name>
<organism evidence="3 4">
    <name type="scientific">Anaeromyxobacter diazotrophicus</name>
    <dbReference type="NCBI Taxonomy" id="2590199"/>
    <lineage>
        <taxon>Bacteria</taxon>
        <taxon>Pseudomonadati</taxon>
        <taxon>Myxococcota</taxon>
        <taxon>Myxococcia</taxon>
        <taxon>Myxococcales</taxon>
        <taxon>Cystobacterineae</taxon>
        <taxon>Anaeromyxobacteraceae</taxon>
        <taxon>Anaeromyxobacter</taxon>
    </lineage>
</organism>
<evidence type="ECO:0000313" key="3">
    <source>
        <dbReference type="EMBL" id="GEJ58733.1"/>
    </source>
</evidence>
<evidence type="ECO:0000313" key="4">
    <source>
        <dbReference type="Proteomes" id="UP000503640"/>
    </source>
</evidence>
<dbReference type="AlphaFoldDB" id="A0A7I9VQN3"/>
<feature type="signal peptide" evidence="2">
    <location>
        <begin position="1"/>
        <end position="44"/>
    </location>
</feature>
<evidence type="ECO:0000256" key="1">
    <source>
        <dbReference type="SAM" id="MobiDB-lite"/>
    </source>
</evidence>
<feature type="region of interest" description="Disordered" evidence="1">
    <location>
        <begin position="47"/>
        <end position="85"/>
    </location>
</feature>
<keyword evidence="4" id="KW-1185">Reference proteome</keyword>
<feature type="compositionally biased region" description="Low complexity" evidence="1">
    <location>
        <begin position="1"/>
        <end position="14"/>
    </location>
</feature>
<reference evidence="4" key="1">
    <citation type="journal article" date="2020" name="Appl. Environ. Microbiol.">
        <title>Diazotrophic Anaeromyxobacter Isolates from Soils.</title>
        <authorList>
            <person name="Masuda Y."/>
            <person name="Yamanaka H."/>
            <person name="Xu Z.X."/>
            <person name="Shiratori Y."/>
            <person name="Aono T."/>
            <person name="Amachi S."/>
            <person name="Senoo K."/>
            <person name="Itoh H."/>
        </authorList>
    </citation>
    <scope>NUCLEOTIDE SEQUENCE [LARGE SCALE GENOMIC DNA]</scope>
    <source>
        <strain evidence="4">R267</strain>
    </source>
</reference>
<evidence type="ECO:0000256" key="2">
    <source>
        <dbReference type="SAM" id="SignalP"/>
    </source>
</evidence>
<dbReference type="Proteomes" id="UP000503640">
    <property type="component" value="Unassembled WGS sequence"/>
</dbReference>
<feature type="chain" id="PRO_5029441325" evidence="2">
    <location>
        <begin position="45"/>
        <end position="335"/>
    </location>
</feature>